<dbReference type="PANTHER" id="PTHR47256">
    <property type="entry name" value="ZN(II)2CYS6 TRANSCRIPTION FACTOR (EUROFUNG)-RELATED"/>
    <property type="match status" value="1"/>
</dbReference>
<dbReference type="EMBL" id="JAGPXC010000013">
    <property type="protein sequence ID" value="KAH6643322.1"/>
    <property type="molecule type" value="Genomic_DNA"/>
</dbReference>
<dbReference type="CDD" id="cd00067">
    <property type="entry name" value="GAL4"/>
    <property type="match status" value="1"/>
</dbReference>
<dbReference type="PROSITE" id="PS00463">
    <property type="entry name" value="ZN2_CY6_FUNGAL_1"/>
    <property type="match status" value="1"/>
</dbReference>
<dbReference type="GO" id="GO:0008270">
    <property type="term" value="F:zinc ion binding"/>
    <property type="evidence" value="ECO:0007669"/>
    <property type="project" value="InterPro"/>
</dbReference>
<evidence type="ECO:0000256" key="1">
    <source>
        <dbReference type="ARBA" id="ARBA00023242"/>
    </source>
</evidence>
<evidence type="ECO:0000256" key="2">
    <source>
        <dbReference type="SAM" id="MobiDB-lite"/>
    </source>
</evidence>
<dbReference type="InterPro" id="IPR053187">
    <property type="entry name" value="Notoamide_regulator"/>
</dbReference>
<dbReference type="InterPro" id="IPR036864">
    <property type="entry name" value="Zn2-C6_fun-type_DNA-bd_sf"/>
</dbReference>
<dbReference type="Pfam" id="PF00172">
    <property type="entry name" value="Zn_clus"/>
    <property type="match status" value="1"/>
</dbReference>
<dbReference type="GeneID" id="70127797"/>
<accession>A0A9P8REW1</accession>
<keyword evidence="1" id="KW-0539">Nucleus</keyword>
<comment type="caution">
    <text evidence="4">The sequence shown here is derived from an EMBL/GenBank/DDBJ whole genome shotgun (WGS) entry which is preliminary data.</text>
</comment>
<reference evidence="4" key="1">
    <citation type="journal article" date="2021" name="Nat. Commun.">
        <title>Genetic determinants of endophytism in the Arabidopsis root mycobiome.</title>
        <authorList>
            <person name="Mesny F."/>
            <person name="Miyauchi S."/>
            <person name="Thiergart T."/>
            <person name="Pickel B."/>
            <person name="Atanasova L."/>
            <person name="Karlsson M."/>
            <person name="Huettel B."/>
            <person name="Barry K.W."/>
            <person name="Haridas S."/>
            <person name="Chen C."/>
            <person name="Bauer D."/>
            <person name="Andreopoulos W."/>
            <person name="Pangilinan J."/>
            <person name="LaButti K."/>
            <person name="Riley R."/>
            <person name="Lipzen A."/>
            <person name="Clum A."/>
            <person name="Drula E."/>
            <person name="Henrissat B."/>
            <person name="Kohler A."/>
            <person name="Grigoriev I.V."/>
            <person name="Martin F.M."/>
            <person name="Hacquard S."/>
        </authorList>
    </citation>
    <scope>NUCLEOTIDE SEQUENCE</scope>
    <source>
        <strain evidence="4">MPI-SDFR-AT-0073</strain>
    </source>
</reference>
<evidence type="ECO:0000313" key="4">
    <source>
        <dbReference type="EMBL" id="KAH6643322.1"/>
    </source>
</evidence>
<dbReference type="OrthoDB" id="10261408at2759"/>
<feature type="region of interest" description="Disordered" evidence="2">
    <location>
        <begin position="203"/>
        <end position="224"/>
    </location>
</feature>
<evidence type="ECO:0000313" key="5">
    <source>
        <dbReference type="Proteomes" id="UP000758603"/>
    </source>
</evidence>
<dbReference type="SMART" id="SM00066">
    <property type="entry name" value="GAL4"/>
    <property type="match status" value="1"/>
</dbReference>
<feature type="compositionally biased region" description="Basic and acidic residues" evidence="2">
    <location>
        <begin position="1"/>
        <end position="10"/>
    </location>
</feature>
<keyword evidence="5" id="KW-1185">Reference proteome</keyword>
<gene>
    <name evidence="4" type="ORF">BKA67DRAFT_527889</name>
</gene>
<dbReference type="SUPFAM" id="SSF57701">
    <property type="entry name" value="Zn2/Cys6 DNA-binding domain"/>
    <property type="match status" value="1"/>
</dbReference>
<feature type="domain" description="Zn(2)-C6 fungal-type" evidence="3">
    <location>
        <begin position="49"/>
        <end position="79"/>
    </location>
</feature>
<dbReference type="AlphaFoldDB" id="A0A9P8REW1"/>
<organism evidence="4 5">
    <name type="scientific">Truncatella angustata</name>
    <dbReference type="NCBI Taxonomy" id="152316"/>
    <lineage>
        <taxon>Eukaryota</taxon>
        <taxon>Fungi</taxon>
        <taxon>Dikarya</taxon>
        <taxon>Ascomycota</taxon>
        <taxon>Pezizomycotina</taxon>
        <taxon>Sordariomycetes</taxon>
        <taxon>Xylariomycetidae</taxon>
        <taxon>Amphisphaeriales</taxon>
        <taxon>Sporocadaceae</taxon>
        <taxon>Truncatella</taxon>
    </lineage>
</organism>
<dbReference type="CDD" id="cd12148">
    <property type="entry name" value="fungal_TF_MHR"/>
    <property type="match status" value="1"/>
</dbReference>
<dbReference type="PROSITE" id="PS50048">
    <property type="entry name" value="ZN2_CY6_FUNGAL_2"/>
    <property type="match status" value="1"/>
</dbReference>
<feature type="compositionally biased region" description="Low complexity" evidence="2">
    <location>
        <begin position="29"/>
        <end position="38"/>
    </location>
</feature>
<dbReference type="PANTHER" id="PTHR47256:SF1">
    <property type="entry name" value="ZN(II)2CYS6 TRANSCRIPTION FACTOR (EUROFUNG)"/>
    <property type="match status" value="1"/>
</dbReference>
<dbReference type="InterPro" id="IPR001138">
    <property type="entry name" value="Zn2Cys6_DnaBD"/>
</dbReference>
<dbReference type="Proteomes" id="UP000758603">
    <property type="component" value="Unassembled WGS sequence"/>
</dbReference>
<dbReference type="Gene3D" id="4.10.240.10">
    <property type="entry name" value="Zn(2)-C6 fungal-type DNA-binding domain"/>
    <property type="match status" value="1"/>
</dbReference>
<proteinExistence type="predicted"/>
<dbReference type="GO" id="GO:0000981">
    <property type="term" value="F:DNA-binding transcription factor activity, RNA polymerase II-specific"/>
    <property type="evidence" value="ECO:0007669"/>
    <property type="project" value="InterPro"/>
</dbReference>
<feature type="region of interest" description="Disordered" evidence="2">
    <location>
        <begin position="1"/>
        <end position="41"/>
    </location>
</feature>
<evidence type="ECO:0000259" key="3">
    <source>
        <dbReference type="PROSITE" id="PS50048"/>
    </source>
</evidence>
<dbReference type="RefSeq" id="XP_045951252.1">
    <property type="nucleotide sequence ID" value="XM_046098905.1"/>
</dbReference>
<name>A0A9P8REW1_9PEZI</name>
<protein>
    <recommendedName>
        <fullName evidence="3">Zn(2)-C6 fungal-type domain-containing protein</fullName>
    </recommendedName>
</protein>
<sequence>MSHSPAERTHRVLLPKPDSDEPSSARGDPSPASQSSPQVARNNPVTSLACNACRTKKIKCDGMKPICSVCARRRQPCVYRDVQEKDSAREISELRNTTHGLNRILNYLRDAPEDAATAVFMNLRSGKASFTHLATSLESNASFIDSRFLLNSGGCQKETASLSFRLELNGYYPNAFPALAPLEIADLDLQLLDVNSTTTIDTTSRKRRYSSRNRPAATPTTPNQVLPIQPLTSRDTIVIDGRLDHIDFQRWTSVDITNVLAASAISFYLENEHPILAVFNADLVIDDLVRGSGSFCSPLLLSSILAWSFAGLAQSNLEARQLSIEFLAEAKCRWEGRRRDDLDTVSAAILMTLTCNHHGNDRDGLLYLDASAEIGRRLQLFNHEAYPVSSVSDRDEHHKAAASFVAWGAFTWNTLQSLHFRRRHRLRTPPALPIPGMVDEGGPVLSNYMGSTFTSIAKLCLIVHELWSNGYHEYVDPTLQTAELAYQKLLAWCGELGSATCRVESSYSHHVLVVHIWYHTAIMDVWRPFIQIEPQKKMQHFNSEDSWPRAAYRESVRQLKRLMYVYRHKFETTNPTMLVSPGYLYLVNEIFRDSDAPEAQFYFVLCMCGCLSMAHWCRCLCGITKAFFGLGWQTGLLKRPSWNIGRLKSMREAAAAIDVGLSFNSVYPIDLERALEDTTAGCMEALASEFQKLACDNVSDKESDESDDNIVTQRMKYWTGDPRSLDLTLSEATEH</sequence>